<dbReference type="FunFam" id="3.30.1130.10:FF:000001">
    <property type="entry name" value="GTP cyclohydrolase 1"/>
    <property type="match status" value="1"/>
</dbReference>
<accession>A0A0S0N787</accession>
<comment type="catalytic activity">
    <reaction evidence="1">
        <text>GTP + H2O = 7,8-dihydroneopterin 3'-triphosphate + formate + H(+)</text>
        <dbReference type="Rhea" id="RHEA:17473"/>
        <dbReference type="ChEBI" id="CHEBI:15377"/>
        <dbReference type="ChEBI" id="CHEBI:15378"/>
        <dbReference type="ChEBI" id="CHEBI:15740"/>
        <dbReference type="ChEBI" id="CHEBI:37565"/>
        <dbReference type="ChEBI" id="CHEBI:58462"/>
        <dbReference type="EC" id="3.5.4.16"/>
    </reaction>
</comment>
<dbReference type="Proteomes" id="UP000006182">
    <property type="component" value="Segment"/>
</dbReference>
<dbReference type="EC" id="3.5.4.16" evidence="3"/>
<dbReference type="Gene3D" id="3.30.1130.10">
    <property type="match status" value="1"/>
</dbReference>
<keyword evidence="7" id="KW-1185">Reference proteome</keyword>
<dbReference type="InterPro" id="IPR020602">
    <property type="entry name" value="GTP_CycHdrlase_I_dom"/>
</dbReference>
<dbReference type="GO" id="GO:0008270">
    <property type="term" value="F:zinc ion binding"/>
    <property type="evidence" value="ECO:0007669"/>
    <property type="project" value="TreeGrafter"/>
</dbReference>
<dbReference type="PROSITE" id="PS00860">
    <property type="entry name" value="GTP_CYCLOHYDROL_1_2"/>
    <property type="match status" value="1"/>
</dbReference>
<dbReference type="InterPro" id="IPR018234">
    <property type="entry name" value="GTP_CycHdrlase_I_CS"/>
</dbReference>
<organism evidence="6 7">
    <name type="scientific">Pseudomonas phage PaMx25</name>
    <dbReference type="NCBI Taxonomy" id="1175654"/>
    <lineage>
        <taxon>Viruses</taxon>
        <taxon>Duplodnaviria</taxon>
        <taxon>Heunggongvirae</taxon>
        <taxon>Uroviricota</taxon>
        <taxon>Caudoviricetes</taxon>
        <taxon>Queuovirinae</taxon>
        <taxon>Nipunavirus</taxon>
        <taxon>Nipunavirus PaMx25</taxon>
    </lineage>
</organism>
<dbReference type="GO" id="GO:0006729">
    <property type="term" value="P:tetrahydrobiopterin biosynthetic process"/>
    <property type="evidence" value="ECO:0007669"/>
    <property type="project" value="TreeGrafter"/>
</dbReference>
<evidence type="ECO:0000256" key="4">
    <source>
        <dbReference type="ARBA" id="ARBA00022801"/>
    </source>
</evidence>
<dbReference type="PANTHER" id="PTHR11109:SF7">
    <property type="entry name" value="GTP CYCLOHYDROLASE 1"/>
    <property type="match status" value="1"/>
</dbReference>
<dbReference type="HAMAP" id="MF_00223">
    <property type="entry name" value="FolE"/>
    <property type="match status" value="1"/>
</dbReference>
<dbReference type="RefSeq" id="YP_009603587.1">
    <property type="nucleotide sequence ID" value="NC_041953.1"/>
</dbReference>
<dbReference type="InterPro" id="IPR043134">
    <property type="entry name" value="GTP-CH-I_N"/>
</dbReference>
<dbReference type="UniPathway" id="UPA00848">
    <property type="reaction ID" value="UER00151"/>
</dbReference>
<keyword evidence="4" id="KW-0378">Hydrolase</keyword>
<dbReference type="NCBIfam" id="TIGR00063">
    <property type="entry name" value="folE"/>
    <property type="match status" value="1"/>
</dbReference>
<evidence type="ECO:0000313" key="6">
    <source>
        <dbReference type="EMBL" id="ALH23793.1"/>
    </source>
</evidence>
<comment type="pathway">
    <text evidence="2">Cofactor biosynthesis; 7,8-dihydroneopterin triphosphate biosynthesis; 7,8-dihydroneopterin triphosphate from GTP: step 1/1.</text>
</comment>
<dbReference type="Pfam" id="PF01227">
    <property type="entry name" value="GTP_cyclohydroI"/>
    <property type="match status" value="1"/>
</dbReference>
<dbReference type="NCBIfam" id="NF006825">
    <property type="entry name" value="PRK09347.1-2"/>
    <property type="match status" value="1"/>
</dbReference>
<dbReference type="PROSITE" id="PS00859">
    <property type="entry name" value="GTP_CYCLOHYDROL_1_1"/>
    <property type="match status" value="1"/>
</dbReference>
<dbReference type="OrthoDB" id="9799at10239"/>
<dbReference type="NCBIfam" id="NF006826">
    <property type="entry name" value="PRK09347.1-3"/>
    <property type="match status" value="1"/>
</dbReference>
<dbReference type="GO" id="GO:0003934">
    <property type="term" value="F:GTP cyclohydrolase I activity"/>
    <property type="evidence" value="ECO:0007669"/>
    <property type="project" value="UniProtKB-EC"/>
</dbReference>
<gene>
    <name evidence="6" type="primary">folE</name>
    <name evidence="6" type="ORF">PaMx25_37</name>
</gene>
<dbReference type="SUPFAM" id="SSF55620">
    <property type="entry name" value="Tetrahydrobiopterin biosynthesis enzymes-like"/>
    <property type="match status" value="1"/>
</dbReference>
<feature type="domain" description="GTP cyclohydrolase I" evidence="5">
    <location>
        <begin position="12"/>
        <end position="190"/>
    </location>
</feature>
<evidence type="ECO:0000256" key="3">
    <source>
        <dbReference type="ARBA" id="ARBA00012715"/>
    </source>
</evidence>
<evidence type="ECO:0000256" key="1">
    <source>
        <dbReference type="ARBA" id="ARBA00001052"/>
    </source>
</evidence>
<reference evidence="6 7" key="1">
    <citation type="journal article" date="2012" name="Appl. Environ. Microbiol.">
        <title>High Diversity and Novel Species of Pseudomonas aeruginosa Bacteriophages.</title>
        <authorList>
            <person name="Sepulveda-Robles O."/>
            <person name="Kameyama L."/>
            <person name="Guarneros G."/>
        </authorList>
    </citation>
    <scope>NUCLEOTIDE SEQUENCE [LARGE SCALE GENOMIC DNA]</scope>
</reference>
<dbReference type="InterPro" id="IPR001474">
    <property type="entry name" value="GTP_CycHdrlase_I"/>
</dbReference>
<evidence type="ECO:0000313" key="7">
    <source>
        <dbReference type="Proteomes" id="UP000006182"/>
    </source>
</evidence>
<dbReference type="GO" id="GO:0046654">
    <property type="term" value="P:tetrahydrofolate biosynthetic process"/>
    <property type="evidence" value="ECO:0007669"/>
    <property type="project" value="InterPro"/>
</dbReference>
<dbReference type="GeneID" id="40079469"/>
<dbReference type="Gene3D" id="1.10.286.10">
    <property type="match status" value="1"/>
</dbReference>
<dbReference type="InterPro" id="IPR043133">
    <property type="entry name" value="GTP-CH-I_C/QueF"/>
</dbReference>
<dbReference type="EMBL" id="JQ067084">
    <property type="protein sequence ID" value="ALH23793.1"/>
    <property type="molecule type" value="Genomic_DNA"/>
</dbReference>
<evidence type="ECO:0000259" key="5">
    <source>
        <dbReference type="Pfam" id="PF01227"/>
    </source>
</evidence>
<dbReference type="GO" id="GO:0005525">
    <property type="term" value="F:GTP binding"/>
    <property type="evidence" value="ECO:0007669"/>
    <property type="project" value="TreeGrafter"/>
</dbReference>
<dbReference type="PANTHER" id="PTHR11109">
    <property type="entry name" value="GTP CYCLOHYDROLASE I"/>
    <property type="match status" value="1"/>
</dbReference>
<name>A0A0S0N787_9CAUD</name>
<protein>
    <recommendedName>
        <fullName evidence="3">GTP cyclohydrolase I</fullName>
        <ecNumber evidence="3">3.5.4.16</ecNumber>
    </recommendedName>
</protein>
<evidence type="ECO:0000256" key="2">
    <source>
        <dbReference type="ARBA" id="ARBA00005080"/>
    </source>
</evidence>
<sequence>MFPWEGDAESGIEDNIRRLLQYVGDDPAREGLLETPHRVAKAWRHWCGGYGKDPKAILKVFEDGAEKHDQMVTVRDIPIYSHCEHHLAPIFGTVTISYIPNGRIVGLSKLSRLADMYARRLQVQERLTDQIADALFEHLEAKGVGVVIKARHMCMESRGICQQGHHTVTTALRGAMKDEPDTRAEFLRLAQ</sequence>
<dbReference type="KEGG" id="vg:40079469"/>
<proteinExistence type="inferred from homology"/>